<organism evidence="6 7">
    <name type="scientific">Novosphingobium hassiacum</name>
    <dbReference type="NCBI Taxonomy" id="173676"/>
    <lineage>
        <taxon>Bacteria</taxon>
        <taxon>Pseudomonadati</taxon>
        <taxon>Pseudomonadota</taxon>
        <taxon>Alphaproteobacteria</taxon>
        <taxon>Sphingomonadales</taxon>
        <taxon>Sphingomonadaceae</taxon>
        <taxon>Novosphingobium</taxon>
    </lineage>
</organism>
<dbReference type="Proteomes" id="UP000562395">
    <property type="component" value="Unassembled WGS sequence"/>
</dbReference>
<dbReference type="AlphaFoldDB" id="A0A7W5ZTE7"/>
<reference evidence="6 7" key="1">
    <citation type="submission" date="2020-08" db="EMBL/GenBank/DDBJ databases">
        <title>Genomic Encyclopedia of Type Strains, Phase IV (KMG-IV): sequencing the most valuable type-strain genomes for metagenomic binning, comparative biology and taxonomic classification.</title>
        <authorList>
            <person name="Goeker M."/>
        </authorList>
    </citation>
    <scope>NUCLEOTIDE SEQUENCE [LARGE SCALE GENOMIC DNA]</scope>
    <source>
        <strain evidence="6 7">DSM 14552</strain>
    </source>
</reference>
<keyword evidence="1" id="KW-0479">Metal-binding</keyword>
<gene>
    <name evidence="6" type="ORF">GGQ88_000134</name>
</gene>
<keyword evidence="2" id="KW-0863">Zinc-finger</keyword>
<accession>A0A7W5ZTE7</accession>
<keyword evidence="3" id="KW-0862">Zinc</keyword>
<dbReference type="GO" id="GO:1900378">
    <property type="term" value="P:positive regulation of secondary metabolite biosynthetic process"/>
    <property type="evidence" value="ECO:0007669"/>
    <property type="project" value="TreeGrafter"/>
</dbReference>
<feature type="domain" description="Zinc finger DksA/TraR C4-type" evidence="5">
    <location>
        <begin position="37"/>
        <end position="68"/>
    </location>
</feature>
<evidence type="ECO:0000256" key="2">
    <source>
        <dbReference type="ARBA" id="ARBA00022771"/>
    </source>
</evidence>
<name>A0A7W5ZTE7_9SPHN</name>
<evidence type="ECO:0000256" key="1">
    <source>
        <dbReference type="ARBA" id="ARBA00022723"/>
    </source>
</evidence>
<dbReference type="SUPFAM" id="SSF57716">
    <property type="entry name" value="Glucocorticoid receptor-like (DNA-binding domain)"/>
    <property type="match status" value="1"/>
</dbReference>
<protein>
    <submittedName>
        <fullName evidence="6">RNA polymerase-binding transcription factor DksA</fullName>
    </submittedName>
</protein>
<sequence length="76" mass="8509">MRVSERMIEAAAEMVEKERDDEVARIQAALAEEGEDYCIECDDPISAARKAALPSAERCIHCQEQYERNARAAHSA</sequence>
<evidence type="ECO:0000313" key="6">
    <source>
        <dbReference type="EMBL" id="MBB3858894.1"/>
    </source>
</evidence>
<keyword evidence="7" id="KW-1185">Reference proteome</keyword>
<dbReference type="RefSeq" id="WP_183611101.1">
    <property type="nucleotide sequence ID" value="NZ_JACICY010000001.1"/>
</dbReference>
<dbReference type="Gene3D" id="1.20.120.910">
    <property type="entry name" value="DksA, coiled-coil domain"/>
    <property type="match status" value="1"/>
</dbReference>
<evidence type="ECO:0000313" key="7">
    <source>
        <dbReference type="Proteomes" id="UP000562395"/>
    </source>
</evidence>
<dbReference type="PROSITE" id="PS51128">
    <property type="entry name" value="ZF_DKSA_2"/>
    <property type="match status" value="1"/>
</dbReference>
<dbReference type="PANTHER" id="PTHR38777">
    <property type="entry name" value="FELS-2 PROPHAGE PROTEIN"/>
    <property type="match status" value="1"/>
</dbReference>
<proteinExistence type="predicted"/>
<dbReference type="EMBL" id="JACICY010000001">
    <property type="protein sequence ID" value="MBB3858894.1"/>
    <property type="molecule type" value="Genomic_DNA"/>
</dbReference>
<dbReference type="InterPro" id="IPR000962">
    <property type="entry name" value="Znf_DskA_TraR"/>
</dbReference>
<evidence type="ECO:0000256" key="4">
    <source>
        <dbReference type="PROSITE-ProRule" id="PRU00510"/>
    </source>
</evidence>
<dbReference type="GO" id="GO:0008270">
    <property type="term" value="F:zinc ion binding"/>
    <property type="evidence" value="ECO:0007669"/>
    <property type="project" value="UniProtKB-KW"/>
</dbReference>
<evidence type="ECO:0000256" key="3">
    <source>
        <dbReference type="ARBA" id="ARBA00022833"/>
    </source>
</evidence>
<evidence type="ECO:0000259" key="5">
    <source>
        <dbReference type="Pfam" id="PF01258"/>
    </source>
</evidence>
<feature type="zinc finger region" description="dksA C4-type" evidence="4">
    <location>
        <begin position="38"/>
        <end position="62"/>
    </location>
</feature>
<comment type="caution">
    <text evidence="6">The sequence shown here is derived from an EMBL/GenBank/DDBJ whole genome shotgun (WGS) entry which is preliminary data.</text>
</comment>
<dbReference type="Pfam" id="PF01258">
    <property type="entry name" value="zf-dskA_traR"/>
    <property type="match status" value="1"/>
</dbReference>
<dbReference type="PANTHER" id="PTHR38777:SF1">
    <property type="entry name" value="DNAK SUPPRESSOR PROTEIN"/>
    <property type="match status" value="1"/>
</dbReference>